<dbReference type="Proteomes" id="UP001549036">
    <property type="component" value="Unassembled WGS sequence"/>
</dbReference>
<evidence type="ECO:0000313" key="2">
    <source>
        <dbReference type="Proteomes" id="UP001549036"/>
    </source>
</evidence>
<gene>
    <name evidence="1" type="ORF">ABID26_000001</name>
</gene>
<comment type="caution">
    <text evidence="1">The sequence shown here is derived from an EMBL/GenBank/DDBJ whole genome shotgun (WGS) entry which is preliminary data.</text>
</comment>
<protein>
    <submittedName>
        <fullName evidence="1">Uncharacterized protein</fullName>
    </submittedName>
</protein>
<organism evidence="1 2">
    <name type="scientific">Mesorhizobium shonense</name>
    <dbReference type="NCBI Taxonomy" id="1209948"/>
    <lineage>
        <taxon>Bacteria</taxon>
        <taxon>Pseudomonadati</taxon>
        <taxon>Pseudomonadota</taxon>
        <taxon>Alphaproteobacteria</taxon>
        <taxon>Hyphomicrobiales</taxon>
        <taxon>Phyllobacteriaceae</taxon>
        <taxon>Mesorhizobium</taxon>
    </lineage>
</organism>
<proteinExistence type="predicted"/>
<reference evidence="1 2" key="1">
    <citation type="submission" date="2024-06" db="EMBL/GenBank/DDBJ databases">
        <title>Genomic Encyclopedia of Type Strains, Phase IV (KMG-IV): sequencing the most valuable type-strain genomes for metagenomic binning, comparative biology and taxonomic classification.</title>
        <authorList>
            <person name="Goeker M."/>
        </authorList>
    </citation>
    <scope>NUCLEOTIDE SEQUENCE [LARGE SCALE GENOMIC DNA]</scope>
    <source>
        <strain evidence="1 2">DSM 29846</strain>
    </source>
</reference>
<keyword evidence="2" id="KW-1185">Reference proteome</keyword>
<dbReference type="EMBL" id="JBEPLM010000001">
    <property type="protein sequence ID" value="MET3590622.1"/>
    <property type="molecule type" value="Genomic_DNA"/>
</dbReference>
<evidence type="ECO:0000313" key="1">
    <source>
        <dbReference type="EMBL" id="MET3590622.1"/>
    </source>
</evidence>
<feature type="non-terminal residue" evidence="1">
    <location>
        <position position="1"/>
    </location>
</feature>
<sequence>AALIESILESRRVQVTGNGSVDEESKHKEGKS</sequence>
<accession>A0ABV2HJ89</accession>
<name>A0ABV2HJ89_9HYPH</name>